<comment type="function">
    <text evidence="10">Adds a GMP to the 5'-end of tRNA(His) after transcription and RNase P cleavage. This step is essential for proper recognition of the tRNA and for the fidelity of protein synthesis. Also functions as a guanyl-nucleotide exchange factor/GEF for the MFN1 and MFN2 mitofusins thereby regulating mitochondrial fusion. By regulating both mitochondrial dynamics and bioenergetic function, it contributes to cell survival following oxidative stress.</text>
</comment>
<sequence length="266" mass="30409">MAKSSFEYVKLFERSDVLLPQCWPVVRIDGRGFHRFSDVHGFRKPNDDRSLGLMNKAATSVMKDFKDVVIAYGQSDEYSFVLDKKTNLYNRRESKILSNMVSLFTSCFTFHWSEFFPTTPLKYAPSFDGRVILYPSKEVLRDYLSWRQADCHINNLYNTVFWALVQEGGLTPNEAQVKLKGTNAGGKNEILFSQFGVNYNNLSQLYRKGTVLMKALGSNLCAAGDGDKPSDTILSLNEDIIRDDFWKAHPEILRDEGENLAKKNQQ</sequence>
<dbReference type="InterPro" id="IPR024956">
    <property type="entry name" value="tRNAHis_GuaTrfase_cat"/>
</dbReference>
<dbReference type="EMBL" id="BDGG01000001">
    <property type="protein sequence ID" value="GAU90337.1"/>
    <property type="molecule type" value="Genomic_DNA"/>
</dbReference>
<evidence type="ECO:0000256" key="13">
    <source>
        <dbReference type="PIRSR" id="PIRSR028980-1"/>
    </source>
</evidence>
<dbReference type="GO" id="GO:0006400">
    <property type="term" value="P:tRNA modification"/>
    <property type="evidence" value="ECO:0007669"/>
    <property type="project" value="UniProtKB-UniRule"/>
</dbReference>
<evidence type="ECO:0000256" key="6">
    <source>
        <dbReference type="ARBA" id="ARBA00022741"/>
    </source>
</evidence>
<evidence type="ECO:0000256" key="5">
    <source>
        <dbReference type="ARBA" id="ARBA00022723"/>
    </source>
</evidence>
<evidence type="ECO:0000256" key="2">
    <source>
        <dbReference type="ARBA" id="ARBA00022679"/>
    </source>
</evidence>
<dbReference type="InterPro" id="IPR038469">
    <property type="entry name" value="tRNAHis_GuaTrfase_Thg1_sf"/>
</dbReference>
<evidence type="ECO:0000256" key="9">
    <source>
        <dbReference type="ARBA" id="ARBA00047281"/>
    </source>
</evidence>
<dbReference type="STRING" id="947166.A0A1D1USX8"/>
<feature type="binding site" evidence="14">
    <location>
        <position position="76"/>
    </location>
    <ligand>
        <name>Mg(2+)</name>
        <dbReference type="ChEBI" id="CHEBI:18420"/>
        <label>1</label>
        <note>catalytic</note>
    </ligand>
</feature>
<comment type="similarity">
    <text evidence="1 12">Belongs to the tRNA(His) guanylyltransferase family.</text>
</comment>
<feature type="binding site" evidence="14">
    <location>
        <position position="29"/>
    </location>
    <ligand>
        <name>Mg(2+)</name>
        <dbReference type="ChEBI" id="CHEBI:18420"/>
        <label>2</label>
        <note>catalytic</note>
    </ligand>
</feature>
<dbReference type="Gene3D" id="3.30.70.3000">
    <property type="match status" value="1"/>
</dbReference>
<feature type="domain" description="tRNAHis guanylyltransferase catalytic" evidence="15">
    <location>
        <begin position="6"/>
        <end position="135"/>
    </location>
</feature>
<dbReference type="PANTHER" id="PTHR12729:SF6">
    <property type="entry name" value="TRNA(HIS) GUANYLYLTRANSFERASE-RELATED"/>
    <property type="match status" value="1"/>
</dbReference>
<dbReference type="PIRSF" id="PIRSF028980">
    <property type="entry name" value="tRNAHis_guanylyltransferase"/>
    <property type="match status" value="1"/>
</dbReference>
<dbReference type="Proteomes" id="UP000186922">
    <property type="component" value="Unassembled WGS sequence"/>
</dbReference>
<dbReference type="OrthoDB" id="62560at2759"/>
<comment type="caution">
    <text evidence="17">The sequence shown here is derived from an EMBL/GenBank/DDBJ whole genome shotgun (WGS) entry which is preliminary data.</text>
</comment>
<evidence type="ECO:0000259" key="15">
    <source>
        <dbReference type="Pfam" id="PF04446"/>
    </source>
</evidence>
<keyword evidence="5 12" id="KW-0479">Metal-binding</keyword>
<keyword evidence="8 12" id="KW-0342">GTP-binding</keyword>
<evidence type="ECO:0000313" key="17">
    <source>
        <dbReference type="EMBL" id="GAU90337.1"/>
    </source>
</evidence>
<protein>
    <recommendedName>
        <fullName evidence="12">tRNA(His) guanylyltransferase</fullName>
        <ecNumber evidence="12">2.7.7.79</ecNumber>
    </recommendedName>
    <alternativeName>
        <fullName evidence="12">tRNA-histidine guanylyltransferase</fullName>
    </alternativeName>
</protein>
<feature type="binding site" evidence="13">
    <location>
        <begin position="75"/>
        <end position="76"/>
    </location>
    <ligand>
        <name>GTP</name>
        <dbReference type="ChEBI" id="CHEBI:37565"/>
    </ligand>
</feature>
<feature type="binding site" evidence="13">
    <location>
        <begin position="29"/>
        <end position="34"/>
    </location>
    <ligand>
        <name>GTP</name>
        <dbReference type="ChEBI" id="CHEBI:37565"/>
    </ligand>
</feature>
<accession>A0A1D1USX8</accession>
<feature type="binding site" evidence="14">
    <location>
        <position position="76"/>
    </location>
    <ligand>
        <name>Mg(2+)</name>
        <dbReference type="ChEBI" id="CHEBI:18420"/>
        <label>2</label>
        <note>catalytic</note>
    </ligand>
</feature>
<proteinExistence type="inferred from homology"/>
<dbReference type="GO" id="GO:0008193">
    <property type="term" value="F:tRNA guanylyltransferase activity"/>
    <property type="evidence" value="ECO:0007669"/>
    <property type="project" value="UniProtKB-UniRule"/>
</dbReference>
<feature type="binding site" evidence="14">
    <location>
        <position position="30"/>
    </location>
    <ligand>
        <name>Mg(2+)</name>
        <dbReference type="ChEBI" id="CHEBI:18420"/>
        <label>1</label>
        <note>catalytic</note>
    </ligand>
</feature>
<dbReference type="GO" id="GO:0000287">
    <property type="term" value="F:magnesium ion binding"/>
    <property type="evidence" value="ECO:0007669"/>
    <property type="project" value="UniProtKB-UniRule"/>
</dbReference>
<evidence type="ECO:0000313" key="18">
    <source>
        <dbReference type="Proteomes" id="UP000186922"/>
    </source>
</evidence>
<dbReference type="Pfam" id="PF14413">
    <property type="entry name" value="Thg1C"/>
    <property type="match status" value="1"/>
</dbReference>
<evidence type="ECO:0000259" key="16">
    <source>
        <dbReference type="Pfam" id="PF14413"/>
    </source>
</evidence>
<organism evidence="17 18">
    <name type="scientific">Ramazzottius varieornatus</name>
    <name type="common">Water bear</name>
    <name type="synonym">Tardigrade</name>
    <dbReference type="NCBI Taxonomy" id="947166"/>
    <lineage>
        <taxon>Eukaryota</taxon>
        <taxon>Metazoa</taxon>
        <taxon>Ecdysozoa</taxon>
        <taxon>Tardigrada</taxon>
        <taxon>Eutardigrada</taxon>
        <taxon>Parachela</taxon>
        <taxon>Hypsibioidea</taxon>
        <taxon>Ramazzottiidae</taxon>
        <taxon>Ramazzottius</taxon>
    </lineage>
</organism>
<keyword evidence="2 12" id="KW-0808">Transferase</keyword>
<keyword evidence="6 12" id="KW-0547">Nucleotide-binding</keyword>
<dbReference type="InterPro" id="IPR025845">
    <property type="entry name" value="Thg1_C_dom"/>
</dbReference>
<evidence type="ECO:0000256" key="3">
    <source>
        <dbReference type="ARBA" id="ARBA00022694"/>
    </source>
</evidence>
<evidence type="ECO:0000256" key="14">
    <source>
        <dbReference type="PIRSR" id="PIRSR028980-2"/>
    </source>
</evidence>
<dbReference type="InterPro" id="IPR007537">
    <property type="entry name" value="tRNAHis_GuaTrfase_Thg1"/>
</dbReference>
<evidence type="ECO:0000256" key="10">
    <source>
        <dbReference type="ARBA" id="ARBA00058346"/>
    </source>
</evidence>
<name>A0A1D1USX8_RAMVA</name>
<comment type="catalytic activity">
    <reaction evidence="9 12">
        <text>a 5'-end ribonucleotide-tRNA(His) + GTP + ATP + H2O = a 5'-end phospho-guanosine-ribonucleotide-tRNA(His) + AMP + 2 diphosphate + H(+)</text>
        <dbReference type="Rhea" id="RHEA:54564"/>
        <dbReference type="Rhea" id="RHEA-COMP:14193"/>
        <dbReference type="Rhea" id="RHEA-COMP:14917"/>
        <dbReference type="ChEBI" id="CHEBI:15377"/>
        <dbReference type="ChEBI" id="CHEBI:15378"/>
        <dbReference type="ChEBI" id="CHEBI:30616"/>
        <dbReference type="ChEBI" id="CHEBI:33019"/>
        <dbReference type="ChEBI" id="CHEBI:37565"/>
        <dbReference type="ChEBI" id="CHEBI:138282"/>
        <dbReference type="ChEBI" id="CHEBI:141847"/>
        <dbReference type="ChEBI" id="CHEBI:456215"/>
        <dbReference type="EC" id="2.7.7.79"/>
    </reaction>
</comment>
<dbReference type="AlphaFoldDB" id="A0A1D1USX8"/>
<gene>
    <name evidence="17" type="primary">RvY_02766-1</name>
    <name evidence="17" type="synonym">RvY_02766.1</name>
    <name evidence="17" type="ORF">RvY_02766</name>
</gene>
<comment type="cofactor">
    <cofactor evidence="14">
        <name>Mg(2+)</name>
        <dbReference type="ChEBI" id="CHEBI:18420"/>
    </cofactor>
    <text evidence="14">Binds 2 magnesium ions per subunit.</text>
</comment>
<evidence type="ECO:0000256" key="11">
    <source>
        <dbReference type="ARBA" id="ARBA00065710"/>
    </source>
</evidence>
<keyword evidence="18" id="KW-1185">Reference proteome</keyword>
<evidence type="ECO:0000256" key="1">
    <source>
        <dbReference type="ARBA" id="ARBA00010113"/>
    </source>
</evidence>
<dbReference type="FunFam" id="3.30.70.3000:FF:000001">
    <property type="entry name" value="tRNA(His) guanylyltransferase"/>
    <property type="match status" value="1"/>
</dbReference>
<reference evidence="17 18" key="1">
    <citation type="journal article" date="2016" name="Nat. Commun.">
        <title>Extremotolerant tardigrade genome and improved radiotolerance of human cultured cells by tardigrade-unique protein.</title>
        <authorList>
            <person name="Hashimoto T."/>
            <person name="Horikawa D.D."/>
            <person name="Saito Y."/>
            <person name="Kuwahara H."/>
            <person name="Kozuka-Hata H."/>
            <person name="Shin-I T."/>
            <person name="Minakuchi Y."/>
            <person name="Ohishi K."/>
            <person name="Motoyama A."/>
            <person name="Aizu T."/>
            <person name="Enomoto A."/>
            <person name="Kondo K."/>
            <person name="Tanaka S."/>
            <person name="Hara Y."/>
            <person name="Koshikawa S."/>
            <person name="Sagara H."/>
            <person name="Miura T."/>
            <person name="Yokobori S."/>
            <person name="Miyagawa K."/>
            <person name="Suzuki Y."/>
            <person name="Kubo T."/>
            <person name="Oyama M."/>
            <person name="Kohara Y."/>
            <person name="Fujiyama A."/>
            <person name="Arakawa K."/>
            <person name="Katayama T."/>
            <person name="Toyoda A."/>
            <person name="Kunieda T."/>
        </authorList>
    </citation>
    <scope>NUCLEOTIDE SEQUENCE [LARGE SCALE GENOMIC DNA]</scope>
    <source>
        <strain evidence="17 18">YOKOZUNA-1</strain>
    </source>
</reference>
<dbReference type="PANTHER" id="PTHR12729">
    <property type="entry name" value="TRNA(HIS) GUANYLYLTRANSFERASE-RELATED"/>
    <property type="match status" value="1"/>
</dbReference>
<evidence type="ECO:0000256" key="7">
    <source>
        <dbReference type="ARBA" id="ARBA00022842"/>
    </source>
</evidence>
<feature type="domain" description="Thg1 C-terminal" evidence="16">
    <location>
        <begin position="139"/>
        <end position="215"/>
    </location>
</feature>
<comment type="subunit">
    <text evidence="11">Homotetramer. Interacts with MFN1 and MFN2; functions as a guanyl-nucleotide exchange factor/GEF for MFN2 and also probably MFN1.</text>
</comment>
<dbReference type="EC" id="2.7.7.79" evidence="12"/>
<evidence type="ECO:0000256" key="4">
    <source>
        <dbReference type="ARBA" id="ARBA00022695"/>
    </source>
</evidence>
<feature type="binding site" evidence="14">
    <location>
        <position position="29"/>
    </location>
    <ligand>
        <name>Mg(2+)</name>
        <dbReference type="ChEBI" id="CHEBI:18420"/>
        <label>1</label>
        <note>catalytic</note>
    </ligand>
</feature>
<dbReference type="Pfam" id="PF04446">
    <property type="entry name" value="Thg1"/>
    <property type="match status" value="1"/>
</dbReference>
<evidence type="ECO:0000256" key="12">
    <source>
        <dbReference type="PIRNR" id="PIRNR028980"/>
    </source>
</evidence>
<dbReference type="GO" id="GO:0005525">
    <property type="term" value="F:GTP binding"/>
    <property type="evidence" value="ECO:0007669"/>
    <property type="project" value="UniProtKB-UniRule"/>
</dbReference>
<keyword evidence="3 12" id="KW-0819">tRNA processing</keyword>
<evidence type="ECO:0000256" key="8">
    <source>
        <dbReference type="ARBA" id="ARBA00023134"/>
    </source>
</evidence>
<keyword evidence="7 12" id="KW-0460">Magnesium</keyword>
<keyword evidence="4 12" id="KW-0548">Nucleotidyltransferase</keyword>